<gene>
    <name evidence="3" type="ORF">RY831_10065</name>
</gene>
<dbReference type="Pfam" id="PF00149">
    <property type="entry name" value="Metallophos"/>
    <property type="match status" value="1"/>
</dbReference>
<proteinExistence type="predicted"/>
<accession>A0ABU6J779</accession>
<evidence type="ECO:0000313" key="3">
    <source>
        <dbReference type="EMBL" id="MEC4719497.1"/>
    </source>
</evidence>
<dbReference type="InterPro" id="IPR029052">
    <property type="entry name" value="Metallo-depent_PP-like"/>
</dbReference>
<name>A0ABU6J779_9BURK</name>
<keyword evidence="1" id="KW-0732">Signal</keyword>
<feature type="domain" description="Calcineurin-like phosphoesterase" evidence="2">
    <location>
        <begin position="52"/>
        <end position="237"/>
    </location>
</feature>
<dbReference type="InterPro" id="IPR004843">
    <property type="entry name" value="Calcineurin-like_PHP"/>
</dbReference>
<organism evidence="3 4">
    <name type="scientific">Noviherbaspirillum album</name>
    <dbReference type="NCBI Taxonomy" id="3080276"/>
    <lineage>
        <taxon>Bacteria</taxon>
        <taxon>Pseudomonadati</taxon>
        <taxon>Pseudomonadota</taxon>
        <taxon>Betaproteobacteria</taxon>
        <taxon>Burkholderiales</taxon>
        <taxon>Oxalobacteraceae</taxon>
        <taxon>Noviherbaspirillum</taxon>
    </lineage>
</organism>
<dbReference type="SUPFAM" id="SSF56300">
    <property type="entry name" value="Metallo-dependent phosphatases"/>
    <property type="match status" value="1"/>
</dbReference>
<sequence>MKLRALRPNTFRIFPLAITTLLITSLSGCISDRPAREEAEKQASLSDKGVTVYAAGDIADCKQYRPQDSGAAKTAALVSAGLMADREAAVLTLGDHTYPVGLLEEFTGCYDATWGKFKDRTHPSPGNHEYYTPQATGYYRYFGNAAGPHQSGYYSFRIGSWHVISLNSYLKPEEHSRQLAWLRRDLAANPSSCTLAYWHHPLYSSGGHGSSKRMQEAWRILHAAGAELVLAAHDHGYERFAPQDADGQRDDRRGVRQFVVGTGGAQLTPFRFRKSHSQVSDNTTLGVLKLNLKEKGYEWEFLPVEKDGFSDRGATLCH</sequence>
<evidence type="ECO:0000256" key="1">
    <source>
        <dbReference type="ARBA" id="ARBA00022729"/>
    </source>
</evidence>
<dbReference type="PROSITE" id="PS51257">
    <property type="entry name" value="PROKAR_LIPOPROTEIN"/>
    <property type="match status" value="1"/>
</dbReference>
<dbReference type="InterPro" id="IPR039331">
    <property type="entry name" value="PAPs-like"/>
</dbReference>
<reference evidence="3 4" key="1">
    <citation type="submission" date="2023-10" db="EMBL/GenBank/DDBJ databases">
        <title>Noviherbaspirillum sp. CPCC 100848 genome assembly.</title>
        <authorList>
            <person name="Li X.Y."/>
            <person name="Fang X.M."/>
        </authorList>
    </citation>
    <scope>NUCLEOTIDE SEQUENCE [LARGE SCALE GENOMIC DNA]</scope>
    <source>
        <strain evidence="3 4">CPCC 100848</strain>
    </source>
</reference>
<evidence type="ECO:0000259" key="2">
    <source>
        <dbReference type="Pfam" id="PF00149"/>
    </source>
</evidence>
<keyword evidence="4" id="KW-1185">Reference proteome</keyword>
<dbReference type="EMBL" id="JAWIIV010000007">
    <property type="protein sequence ID" value="MEC4719497.1"/>
    <property type="molecule type" value="Genomic_DNA"/>
</dbReference>
<dbReference type="PANTHER" id="PTHR22953">
    <property type="entry name" value="ACID PHOSPHATASE RELATED"/>
    <property type="match status" value="1"/>
</dbReference>
<dbReference type="PANTHER" id="PTHR22953:SF153">
    <property type="entry name" value="PURPLE ACID PHOSPHATASE"/>
    <property type="match status" value="1"/>
</dbReference>
<evidence type="ECO:0000313" key="4">
    <source>
        <dbReference type="Proteomes" id="UP001352263"/>
    </source>
</evidence>
<protein>
    <submittedName>
        <fullName evidence="3">Metallophosphoesterase</fullName>
    </submittedName>
</protein>
<comment type="caution">
    <text evidence="3">The sequence shown here is derived from an EMBL/GenBank/DDBJ whole genome shotgun (WGS) entry which is preliminary data.</text>
</comment>
<dbReference type="RefSeq" id="WP_326506217.1">
    <property type="nucleotide sequence ID" value="NZ_JAWIIV010000007.1"/>
</dbReference>
<dbReference type="Proteomes" id="UP001352263">
    <property type="component" value="Unassembled WGS sequence"/>
</dbReference>
<dbReference type="Gene3D" id="3.60.21.10">
    <property type="match status" value="1"/>
</dbReference>